<dbReference type="InterPro" id="IPR008927">
    <property type="entry name" value="6-PGluconate_DH-like_C_sf"/>
</dbReference>
<dbReference type="InterPro" id="IPR015815">
    <property type="entry name" value="HIBADH-related"/>
</dbReference>
<evidence type="ECO:0000256" key="1">
    <source>
        <dbReference type="ARBA" id="ARBA00023002"/>
    </source>
</evidence>
<dbReference type="eggNOG" id="COG2084">
    <property type="taxonomic scope" value="Bacteria"/>
</dbReference>
<dbReference type="STRING" id="768066.HELO_1047"/>
<reference evidence="6" key="1">
    <citation type="journal article" date="2010" name="Environ. Microbiol.">
        <title>A blueprint of ectoine metabolism from the genome of the industrial producer Halomonas elongata DSM 2581(T).</title>
        <authorList>
            <person name="Schwibbert K."/>
            <person name="Marin-Sanguino A."/>
            <person name="Bagyan I."/>
            <person name="Heidrich G."/>
            <person name="Lentzen G."/>
            <person name="Seitz H."/>
            <person name="Rampp M."/>
            <person name="Schuster S.C."/>
            <person name="Klenk H.P."/>
            <person name="Pfeiffer F."/>
            <person name="Oesterhelt D."/>
            <person name="Kunte H.J."/>
        </authorList>
    </citation>
    <scope>NUCLEOTIDE SEQUENCE</scope>
    <source>
        <strain evidence="6">Type strain: DSM 2581</strain>
    </source>
</reference>
<dbReference type="EMBL" id="CP139472">
    <property type="protein sequence ID" value="WPU47023.1"/>
    <property type="molecule type" value="Genomic_DNA"/>
</dbReference>
<feature type="domain" description="6-phosphogluconate dehydrogenase NADP-binding" evidence="4">
    <location>
        <begin position="6"/>
        <end position="162"/>
    </location>
</feature>
<evidence type="ECO:0000313" key="9">
    <source>
        <dbReference type="Proteomes" id="UP001322512"/>
    </source>
</evidence>
<reference evidence="7 9" key="4">
    <citation type="submission" date="2023-11" db="EMBL/GenBank/DDBJ databases">
        <title>MicrobeMod: A computational toolkit for identifying prokaryotic methylation and restriction-modification with nanopore sequencing.</title>
        <authorList>
            <person name="Crits-Christoph A."/>
            <person name="Kang S.C."/>
            <person name="Lee H."/>
            <person name="Ostrov N."/>
        </authorList>
    </citation>
    <scope>NUCLEOTIDE SEQUENCE [LARGE SCALE GENOMIC DNA]</scope>
    <source>
        <strain evidence="7 9">ATCC 33173</strain>
    </source>
</reference>
<feature type="domain" description="3-hydroxyisobutyrate dehydrogenase-like NAD-binding" evidence="5">
    <location>
        <begin position="168"/>
        <end position="287"/>
    </location>
</feature>
<dbReference type="HOGENOM" id="CLU_035117_1_0_6"/>
<feature type="active site" evidence="3">
    <location>
        <position position="174"/>
    </location>
</feature>
<evidence type="ECO:0000256" key="2">
    <source>
        <dbReference type="ARBA" id="ARBA00023027"/>
    </source>
</evidence>
<evidence type="ECO:0000313" key="7">
    <source>
        <dbReference type="EMBL" id="WPU47023.1"/>
    </source>
</evidence>
<dbReference type="SUPFAM" id="SSF48179">
    <property type="entry name" value="6-phosphogluconate dehydrogenase C-terminal domain-like"/>
    <property type="match status" value="1"/>
</dbReference>
<dbReference type="PANTHER" id="PTHR43060">
    <property type="entry name" value="3-HYDROXYISOBUTYRATE DEHYDROGENASE-LIKE 1, MITOCHONDRIAL-RELATED"/>
    <property type="match status" value="1"/>
</dbReference>
<evidence type="ECO:0000313" key="6">
    <source>
        <dbReference type="EMBL" id="CBV40930.1"/>
    </source>
</evidence>
<dbReference type="InterPro" id="IPR029154">
    <property type="entry name" value="HIBADH-like_NADP-bd"/>
</dbReference>
<dbReference type="RefSeq" id="WP_013330805.1">
    <property type="nucleotide sequence ID" value="NC_014532.2"/>
</dbReference>
<sequence>MHDIRTIGVLGTGIMGGPMAARLARAGWPLKVWNRSREKAMALADAGDVTLVCEPHAAATDVDALIVMLSSGPVCNEILLGEHGALTAMRPGSLLLVMSSIPVGTARQQAGAARRHDIAYLDAPVSGGERGAIEGNLAIMVGGGASAFARAESLLGVLGSPVHVGPEGCGQLAKLANQLIVANGIATVAEALLLAERGGADPARVCEALQGGFADSTILRVHGQRMLEGYHEPGGPAKWQSKDTRTAMAFADSLALELPVSRLVDRLFNELVEHGDGNLDHSALIRELRRINRLPVEG</sequence>
<dbReference type="GO" id="GO:0008679">
    <property type="term" value="F:2-hydroxy-3-oxopropionate reductase activity"/>
    <property type="evidence" value="ECO:0007669"/>
    <property type="project" value="UniProtKB-EC"/>
</dbReference>
<keyword evidence="2" id="KW-0520">NAD</keyword>
<dbReference type="GO" id="GO:0051287">
    <property type="term" value="F:NAD binding"/>
    <property type="evidence" value="ECO:0007669"/>
    <property type="project" value="InterPro"/>
</dbReference>
<dbReference type="GeneID" id="91008238"/>
<dbReference type="Proteomes" id="UP000008707">
    <property type="component" value="Chromosome"/>
</dbReference>
<dbReference type="OrthoDB" id="9786703at2"/>
<dbReference type="InterPro" id="IPR036291">
    <property type="entry name" value="NAD(P)-bd_dom_sf"/>
</dbReference>
<name>E1V493_HALED</name>
<dbReference type="PANTHER" id="PTHR43060:SF15">
    <property type="entry name" value="3-HYDROXYISOBUTYRATE DEHYDROGENASE-LIKE 1, MITOCHONDRIAL-RELATED"/>
    <property type="match status" value="1"/>
</dbReference>
<reference evidence="6" key="2">
    <citation type="submission" date="2010-05" db="EMBL/GenBank/DDBJ databases">
        <title>Revision and reannotation of the Halomonas elongata DSM 2581(T) genome.</title>
        <authorList>
            <person name="Pfeiffer F."/>
            <person name="Bagyan I."/>
            <person name="Alfaro-Espinoza G."/>
            <person name="Zamora-Lagos M.A."/>
            <person name="Habermann B."/>
            <person name="Oesterhelt D."/>
            <person name="Kunte H.J."/>
        </authorList>
    </citation>
    <scope>NUCLEOTIDE SEQUENCE</scope>
    <source>
        <strain evidence="6">Type strain: DSM 2581</strain>
    </source>
</reference>
<dbReference type="EC" id="1.1.1.60" evidence="6"/>
<organism evidence="6 8">
    <name type="scientific">Halomonas elongata (strain ATCC 33173 / DSM 2581 / NBRC 15536 / NCIMB 2198 / 1H9)</name>
    <dbReference type="NCBI Taxonomy" id="768066"/>
    <lineage>
        <taxon>Bacteria</taxon>
        <taxon>Pseudomonadati</taxon>
        <taxon>Pseudomonadota</taxon>
        <taxon>Gammaproteobacteria</taxon>
        <taxon>Oceanospirillales</taxon>
        <taxon>Halomonadaceae</taxon>
        <taxon>Halomonas</taxon>
    </lineage>
</organism>
<dbReference type="Pfam" id="PF14833">
    <property type="entry name" value="NAD_binding_11"/>
    <property type="match status" value="1"/>
</dbReference>
<proteinExistence type="predicted"/>
<evidence type="ECO:0000313" key="8">
    <source>
        <dbReference type="Proteomes" id="UP000008707"/>
    </source>
</evidence>
<dbReference type="Pfam" id="PF03446">
    <property type="entry name" value="NAD_binding_2"/>
    <property type="match status" value="1"/>
</dbReference>
<dbReference type="InterPro" id="IPR006115">
    <property type="entry name" value="6PGDH_NADP-bd"/>
</dbReference>
<dbReference type="AlphaFoldDB" id="E1V493"/>
<dbReference type="GO" id="GO:0050661">
    <property type="term" value="F:NADP binding"/>
    <property type="evidence" value="ECO:0007669"/>
    <property type="project" value="InterPro"/>
</dbReference>
<accession>E1V493</accession>
<dbReference type="Gene3D" id="1.10.1040.10">
    <property type="entry name" value="N-(1-d-carboxylethyl)-l-norvaline Dehydrogenase, domain 2"/>
    <property type="match status" value="1"/>
</dbReference>
<dbReference type="EC" id="1.1.-.-" evidence="7"/>
<protein>
    <submittedName>
        <fullName evidence="6">2-hydroxy-3-oxopropionate reductase</fullName>
        <ecNumber evidence="6">1.1.1.60</ecNumber>
    </submittedName>
    <submittedName>
        <fullName evidence="7">NAD(P)-dependent oxidoreductase</fullName>
        <ecNumber evidence="7">1.1.-.-</ecNumber>
    </submittedName>
</protein>
<evidence type="ECO:0000256" key="3">
    <source>
        <dbReference type="PIRSR" id="PIRSR000103-1"/>
    </source>
</evidence>
<dbReference type="SUPFAM" id="SSF51735">
    <property type="entry name" value="NAD(P)-binding Rossmann-fold domains"/>
    <property type="match status" value="1"/>
</dbReference>
<gene>
    <name evidence="6" type="primary">glxR2</name>
    <name evidence="6" type="ordered locus">HELO_1047</name>
    <name evidence="7" type="ORF">SR933_17510</name>
</gene>
<evidence type="ECO:0000259" key="4">
    <source>
        <dbReference type="Pfam" id="PF03446"/>
    </source>
</evidence>
<evidence type="ECO:0000259" key="5">
    <source>
        <dbReference type="Pfam" id="PF14833"/>
    </source>
</evidence>
<dbReference type="EMBL" id="FN869568">
    <property type="protein sequence ID" value="CBV40930.1"/>
    <property type="molecule type" value="Genomic_DNA"/>
</dbReference>
<reference evidence="8" key="3">
    <citation type="journal article" date="2011" name="Environ. Microbiol.">
        <title>A blueprint of ectoine metabolism from the genome of the industrial producer Halomonas elongata DSM 2581(T).</title>
        <authorList>
            <person name="Schwibbert K."/>
            <person name="Marin-Sanguino A."/>
            <person name="Bagyan I."/>
            <person name="Heidrich G."/>
            <person name="Lentzen G."/>
            <person name="Seitz H."/>
            <person name="Rampp M."/>
            <person name="Schuster S.C."/>
            <person name="Klenk H.P."/>
            <person name="Pfeiffer F."/>
            <person name="Oesterhelt D."/>
            <person name="Kunte H.J."/>
        </authorList>
    </citation>
    <scope>NUCLEOTIDE SEQUENCE [LARGE SCALE GENOMIC DNA]</scope>
    <source>
        <strain evidence="8">ATCC 33173 / DSM 2581 / NBRC 15536 / NCIMB 2198 / 1H9</strain>
    </source>
</reference>
<keyword evidence="9" id="KW-1185">Reference proteome</keyword>
<dbReference type="Proteomes" id="UP001322512">
    <property type="component" value="Chromosome"/>
</dbReference>
<keyword evidence="1 6" id="KW-0560">Oxidoreductase</keyword>
<dbReference type="Gene3D" id="3.40.50.720">
    <property type="entry name" value="NAD(P)-binding Rossmann-like Domain"/>
    <property type="match status" value="1"/>
</dbReference>
<dbReference type="KEGG" id="hel:HELO_1047"/>
<dbReference type="PIRSF" id="PIRSF000103">
    <property type="entry name" value="HIBADH"/>
    <property type="match status" value="1"/>
</dbReference>
<dbReference type="InterPro" id="IPR013328">
    <property type="entry name" value="6PGD_dom2"/>
</dbReference>